<feature type="non-terminal residue" evidence="1">
    <location>
        <position position="1"/>
    </location>
</feature>
<comment type="caution">
    <text evidence="1">The sequence shown here is derived from an EMBL/GenBank/DDBJ whole genome shotgun (WGS) entry which is preliminary data.</text>
</comment>
<feature type="non-terminal residue" evidence="1">
    <location>
        <position position="33"/>
    </location>
</feature>
<name>F3GSI5_PSESJ</name>
<dbReference type="EMBL" id="AEAI01005071">
    <property type="protein sequence ID" value="EGH50038.1"/>
    <property type="molecule type" value="Genomic_DNA"/>
</dbReference>
<dbReference type="Proteomes" id="UP000004986">
    <property type="component" value="Unassembled WGS sequence"/>
</dbReference>
<sequence length="33" mass="3752">LLGQFSVSDNTHRLQLDLKKQQEARGQVSNRGK</sequence>
<keyword evidence="2" id="KW-1185">Reference proteome</keyword>
<organism evidence="1 2">
    <name type="scientific">Pseudomonas syringae pv. pisi str. 1704B</name>
    <dbReference type="NCBI Taxonomy" id="629263"/>
    <lineage>
        <taxon>Bacteria</taxon>
        <taxon>Pseudomonadati</taxon>
        <taxon>Pseudomonadota</taxon>
        <taxon>Gammaproteobacteria</taxon>
        <taxon>Pseudomonadales</taxon>
        <taxon>Pseudomonadaceae</taxon>
        <taxon>Pseudomonas</taxon>
        <taxon>Pseudomonas syringae</taxon>
    </lineage>
</organism>
<accession>F3GSI5</accession>
<dbReference type="AlphaFoldDB" id="F3GSI5"/>
<evidence type="ECO:0000313" key="1">
    <source>
        <dbReference type="EMBL" id="EGH50038.1"/>
    </source>
</evidence>
<protein>
    <submittedName>
        <fullName evidence="1">Uncharacterized protein</fullName>
    </submittedName>
</protein>
<evidence type="ECO:0000313" key="2">
    <source>
        <dbReference type="Proteomes" id="UP000004986"/>
    </source>
</evidence>
<gene>
    <name evidence="1" type="ORF">PSYPI_49532</name>
</gene>
<proteinExistence type="predicted"/>
<reference evidence="1 2" key="1">
    <citation type="journal article" date="2011" name="PLoS Pathog.">
        <title>Dynamic evolution of pathogenicity revealed by sequencing and comparative genomics of 19 Pseudomonas syringae isolates.</title>
        <authorList>
            <person name="Baltrus D.A."/>
            <person name="Nishimura M.T."/>
            <person name="Romanchuk A."/>
            <person name="Chang J.H."/>
            <person name="Mukhtar M.S."/>
            <person name="Cherkis K."/>
            <person name="Roach J."/>
            <person name="Grant S.R."/>
            <person name="Jones C.D."/>
            <person name="Dangl J.L."/>
        </authorList>
    </citation>
    <scope>NUCLEOTIDE SEQUENCE [LARGE SCALE GENOMIC DNA]</scope>
    <source>
        <strain evidence="1 2">1704B</strain>
    </source>
</reference>